<name>A0A368XWI9_MARNT</name>
<proteinExistence type="predicted"/>
<evidence type="ECO:0000256" key="2">
    <source>
        <dbReference type="SAM" id="Phobius"/>
    </source>
</evidence>
<accession>A0A368XWI9</accession>
<evidence type="ECO:0000313" key="4">
    <source>
        <dbReference type="EMBL" id="RCW32815.1"/>
    </source>
</evidence>
<evidence type="ECO:0000313" key="8">
    <source>
        <dbReference type="Proteomes" id="UP000253647"/>
    </source>
</evidence>
<evidence type="ECO:0000313" key="5">
    <source>
        <dbReference type="EMBL" id="RCW72351.1"/>
    </source>
</evidence>
<dbReference type="EMBL" id="QPJB01000008">
    <property type="protein sequence ID" value="RCW32815.1"/>
    <property type="molecule type" value="Genomic_DNA"/>
</dbReference>
<dbReference type="RefSeq" id="WP_014421453.1">
    <property type="nucleotide sequence ID" value="NZ_CALIOX010000006.1"/>
</dbReference>
<dbReference type="Proteomes" id="UP000252795">
    <property type="component" value="Unassembled WGS sequence"/>
</dbReference>
<feature type="transmembrane region" description="Helical" evidence="2">
    <location>
        <begin position="6"/>
        <end position="24"/>
    </location>
</feature>
<reference evidence="6 8" key="1">
    <citation type="submission" date="2018-07" db="EMBL/GenBank/DDBJ databases">
        <title>Freshwater and sediment microbial communities from various areas in North America, analyzing microbe dynamics in response to fracking.</title>
        <authorList>
            <person name="Lamendella R."/>
        </authorList>
    </citation>
    <scope>NUCLEOTIDE SEQUENCE [LARGE SCALE GENOMIC DNA]</scope>
    <source>
        <strain evidence="5 8">105B</strain>
        <strain evidence="4 6">114E</strain>
        <strain evidence="3 7">114E_o</strain>
    </source>
</reference>
<dbReference type="AlphaFoldDB" id="A0A368XWI9"/>
<keyword evidence="2" id="KW-0812">Transmembrane</keyword>
<protein>
    <submittedName>
        <fullName evidence="5">Uncharacterized protein</fullName>
    </submittedName>
</protein>
<evidence type="ECO:0000313" key="7">
    <source>
        <dbReference type="Proteomes" id="UP000253065"/>
    </source>
</evidence>
<dbReference type="GeneID" id="51966270"/>
<keyword evidence="2" id="KW-0472">Membrane</keyword>
<dbReference type="Proteomes" id="UP000253647">
    <property type="component" value="Unassembled WGS sequence"/>
</dbReference>
<gene>
    <name evidence="4" type="ORF">DET51_10839</name>
    <name evidence="5" type="ORF">DET61_103314</name>
    <name evidence="3" type="ORF">DET64_10839</name>
</gene>
<keyword evidence="7" id="KW-1185">Reference proteome</keyword>
<evidence type="ECO:0000313" key="6">
    <source>
        <dbReference type="Proteomes" id="UP000252795"/>
    </source>
</evidence>
<evidence type="ECO:0000256" key="1">
    <source>
        <dbReference type="SAM" id="MobiDB-lite"/>
    </source>
</evidence>
<feature type="region of interest" description="Disordered" evidence="1">
    <location>
        <begin position="30"/>
        <end position="49"/>
    </location>
</feature>
<keyword evidence="2" id="KW-1133">Transmembrane helix</keyword>
<sequence length="49" mass="5097">MSRSTLLKAVVGLAIIVGGIVVIIKDEPAAPTGDINSIEPLPEQDSPDR</sequence>
<evidence type="ECO:0000313" key="3">
    <source>
        <dbReference type="EMBL" id="RBP71796.1"/>
    </source>
</evidence>
<comment type="caution">
    <text evidence="5">The sequence shown here is derived from an EMBL/GenBank/DDBJ whole genome shotgun (WGS) entry which is preliminary data.</text>
</comment>
<dbReference type="Proteomes" id="UP000253065">
    <property type="component" value="Unassembled WGS sequence"/>
</dbReference>
<dbReference type="EMBL" id="QNSA01000008">
    <property type="protein sequence ID" value="RBP71796.1"/>
    <property type="molecule type" value="Genomic_DNA"/>
</dbReference>
<dbReference type="EMBL" id="QPJI01000003">
    <property type="protein sequence ID" value="RCW72351.1"/>
    <property type="molecule type" value="Genomic_DNA"/>
</dbReference>
<organism evidence="5 8">
    <name type="scientific">Marinobacter nauticus</name>
    <name type="common">Marinobacter hydrocarbonoclasticus</name>
    <name type="synonym">Marinobacter aquaeolei</name>
    <dbReference type="NCBI Taxonomy" id="2743"/>
    <lineage>
        <taxon>Bacteria</taxon>
        <taxon>Pseudomonadati</taxon>
        <taxon>Pseudomonadota</taxon>
        <taxon>Gammaproteobacteria</taxon>
        <taxon>Pseudomonadales</taxon>
        <taxon>Marinobacteraceae</taxon>
        <taxon>Marinobacter</taxon>
    </lineage>
</organism>